<dbReference type="SUPFAM" id="SSF144083">
    <property type="entry name" value="Magnesium transport protein CorA, transmembrane region"/>
    <property type="match status" value="1"/>
</dbReference>
<dbReference type="PANTHER" id="PTHR46494:SF1">
    <property type="entry name" value="CORA FAMILY METAL ION TRANSPORTER (EUROFUNG)"/>
    <property type="match status" value="1"/>
</dbReference>
<organism evidence="6 7">
    <name type="scientific">Aspergillus cavernicola</name>
    <dbReference type="NCBI Taxonomy" id="176166"/>
    <lineage>
        <taxon>Eukaryota</taxon>
        <taxon>Fungi</taxon>
        <taxon>Dikarya</taxon>
        <taxon>Ascomycota</taxon>
        <taxon>Pezizomycotina</taxon>
        <taxon>Eurotiomycetes</taxon>
        <taxon>Eurotiomycetidae</taxon>
        <taxon>Eurotiales</taxon>
        <taxon>Aspergillaceae</taxon>
        <taxon>Aspergillus</taxon>
        <taxon>Aspergillus subgen. Nidulantes</taxon>
    </lineage>
</organism>
<evidence type="ECO:0000256" key="5">
    <source>
        <dbReference type="SAM" id="Phobius"/>
    </source>
</evidence>
<reference evidence="6 7" key="1">
    <citation type="submission" date="2024-07" db="EMBL/GenBank/DDBJ databases">
        <title>Section-level genome sequencing and comparative genomics of Aspergillus sections Usti and Cavernicolus.</title>
        <authorList>
            <consortium name="Lawrence Berkeley National Laboratory"/>
            <person name="Nybo J.L."/>
            <person name="Vesth T.C."/>
            <person name="Theobald S."/>
            <person name="Frisvad J.C."/>
            <person name="Larsen T.O."/>
            <person name="Kjaerboelling I."/>
            <person name="Rothschild-Mancinelli K."/>
            <person name="Lyhne E.K."/>
            <person name="Kogle M.E."/>
            <person name="Barry K."/>
            <person name="Clum A."/>
            <person name="Na H."/>
            <person name="Ledsgaard L."/>
            <person name="Lin J."/>
            <person name="Lipzen A."/>
            <person name="Kuo A."/>
            <person name="Riley R."/>
            <person name="Mondo S."/>
            <person name="LaButti K."/>
            <person name="Haridas S."/>
            <person name="Pangalinan J."/>
            <person name="Salamov A.A."/>
            <person name="Simmons B.A."/>
            <person name="Magnuson J.K."/>
            <person name="Chen J."/>
            <person name="Drula E."/>
            <person name="Henrissat B."/>
            <person name="Wiebenga A."/>
            <person name="Lubbers R.J."/>
            <person name="Gomes A.C."/>
            <person name="Makela M.R."/>
            <person name="Stajich J."/>
            <person name="Grigoriev I.V."/>
            <person name="Mortensen U.H."/>
            <person name="De vries R.P."/>
            <person name="Baker S.E."/>
            <person name="Andersen M.R."/>
        </authorList>
    </citation>
    <scope>NUCLEOTIDE SEQUENCE [LARGE SCALE GENOMIC DNA]</scope>
    <source>
        <strain evidence="6 7">CBS 600.67</strain>
    </source>
</reference>
<dbReference type="Pfam" id="PF01544">
    <property type="entry name" value="CorA"/>
    <property type="match status" value="1"/>
</dbReference>
<protein>
    <submittedName>
        <fullName evidence="6">Uncharacterized protein</fullName>
    </submittedName>
</protein>
<feature type="transmembrane region" description="Helical" evidence="5">
    <location>
        <begin position="383"/>
        <end position="404"/>
    </location>
</feature>
<comment type="subcellular location">
    <subcellularLocation>
        <location evidence="1">Cell membrane</location>
        <topology evidence="1">Multi-pass membrane protein</topology>
    </subcellularLocation>
</comment>
<dbReference type="InterPro" id="IPR045863">
    <property type="entry name" value="CorA_TM1_TM2"/>
</dbReference>
<evidence type="ECO:0000256" key="1">
    <source>
        <dbReference type="ARBA" id="ARBA00004651"/>
    </source>
</evidence>
<keyword evidence="7" id="KW-1185">Reference proteome</keyword>
<dbReference type="PANTHER" id="PTHR46494">
    <property type="entry name" value="CORA FAMILY METAL ION TRANSPORTER (EUROFUNG)"/>
    <property type="match status" value="1"/>
</dbReference>
<keyword evidence="3 5" id="KW-1133">Transmembrane helix</keyword>
<proteinExistence type="predicted"/>
<keyword evidence="2 5" id="KW-0812">Transmembrane</keyword>
<gene>
    <name evidence="6" type="ORF">BDW59DRAFT_167780</name>
</gene>
<evidence type="ECO:0000313" key="7">
    <source>
        <dbReference type="Proteomes" id="UP001610335"/>
    </source>
</evidence>
<dbReference type="InterPro" id="IPR002523">
    <property type="entry name" value="MgTranspt_CorA/ZnTranspt_ZntB"/>
</dbReference>
<evidence type="ECO:0000313" key="6">
    <source>
        <dbReference type="EMBL" id="KAL2812566.1"/>
    </source>
</evidence>
<evidence type="ECO:0000256" key="4">
    <source>
        <dbReference type="ARBA" id="ARBA00023136"/>
    </source>
</evidence>
<feature type="transmembrane region" description="Helical" evidence="5">
    <location>
        <begin position="343"/>
        <end position="363"/>
    </location>
</feature>
<name>A0ABR4HAS1_9EURO</name>
<evidence type="ECO:0000256" key="2">
    <source>
        <dbReference type="ARBA" id="ARBA00022692"/>
    </source>
</evidence>
<comment type="caution">
    <text evidence="6">The sequence shown here is derived from an EMBL/GenBank/DDBJ whole genome shotgun (WGS) entry which is preliminary data.</text>
</comment>
<dbReference type="Gene3D" id="1.20.58.340">
    <property type="entry name" value="Magnesium transport protein CorA, transmembrane region"/>
    <property type="match status" value="1"/>
</dbReference>
<dbReference type="Proteomes" id="UP001610335">
    <property type="component" value="Unassembled WGS sequence"/>
</dbReference>
<dbReference type="EMBL" id="JBFXLS010000172">
    <property type="protein sequence ID" value="KAL2812566.1"/>
    <property type="molecule type" value="Genomic_DNA"/>
</dbReference>
<evidence type="ECO:0000256" key="3">
    <source>
        <dbReference type="ARBA" id="ARBA00022989"/>
    </source>
</evidence>
<keyword evidence="4 5" id="KW-0472">Membrane</keyword>
<accession>A0ABR4HAS1</accession>
<sequence>MQGVFNDPAVLGVYAGEKDIPGDVSVADTRVEVLDWVEGLEYPVSQVLSIEAVAHSKPLLRAIFPELNQPSTQFKDGLLWLANHYSIPTAFLEGEIRAVTHSFGSLDTSDGHRCCWFNYLCKNITLADIPGLEPVIADPRPGQYKRHSDYTWIRSGFFLRWPIDSNSSNVTLVCFGGHMVRDRFLRLSYEAVKNGVIHDPLSLFVVILHELSNHMDRMVWNLSRVFGAIEFKALGLNRDRESFTGLHNISKHIIYLQESSDAALETVKNLLNYHEDLSLKATEEERAAGRVTRRTITQVEAEFQTVKLRLRSLDRRMKNVIALSFHLVTQEGNGFLQADSNTMATIAFVTLIFLPITTVSTIFGSQFFNTAPDNASIEVSKDFWIFWVVSIPLTLAVLLGWTLWRKRGLIENHAAWKRTLRLFLSRRDGGMDNLEHGPLGINDN</sequence>